<dbReference type="EMBL" id="JBHUEJ010000019">
    <property type="protein sequence ID" value="MFD1711058.1"/>
    <property type="molecule type" value="Genomic_DNA"/>
</dbReference>
<evidence type="ECO:0000256" key="3">
    <source>
        <dbReference type="ARBA" id="ARBA00023163"/>
    </source>
</evidence>
<protein>
    <submittedName>
        <fullName evidence="5">GntR family transcriptional regulator</fullName>
    </submittedName>
</protein>
<dbReference type="Proteomes" id="UP001597304">
    <property type="component" value="Unassembled WGS sequence"/>
</dbReference>
<keyword evidence="3" id="KW-0804">Transcription</keyword>
<dbReference type="Gene3D" id="1.20.120.530">
    <property type="entry name" value="GntR ligand-binding domain-like"/>
    <property type="match status" value="1"/>
</dbReference>
<evidence type="ECO:0000256" key="1">
    <source>
        <dbReference type="ARBA" id="ARBA00023015"/>
    </source>
</evidence>
<evidence type="ECO:0000259" key="4">
    <source>
        <dbReference type="PROSITE" id="PS50949"/>
    </source>
</evidence>
<dbReference type="SUPFAM" id="SSF46785">
    <property type="entry name" value="Winged helix' DNA-binding domain"/>
    <property type="match status" value="1"/>
</dbReference>
<proteinExistence type="predicted"/>
<accession>A0ABW4KXL4</accession>
<dbReference type="InterPro" id="IPR036388">
    <property type="entry name" value="WH-like_DNA-bd_sf"/>
</dbReference>
<dbReference type="InterPro" id="IPR008920">
    <property type="entry name" value="TF_FadR/GntR_C"/>
</dbReference>
<keyword evidence="1" id="KW-0805">Transcription regulation</keyword>
<keyword evidence="2" id="KW-0238">DNA-binding</keyword>
<dbReference type="PROSITE" id="PS50949">
    <property type="entry name" value="HTH_GNTR"/>
    <property type="match status" value="1"/>
</dbReference>
<dbReference type="SUPFAM" id="SSF48008">
    <property type="entry name" value="GntR ligand-binding domain-like"/>
    <property type="match status" value="1"/>
</dbReference>
<dbReference type="SMART" id="SM00895">
    <property type="entry name" value="FCD"/>
    <property type="match status" value="1"/>
</dbReference>
<evidence type="ECO:0000313" key="6">
    <source>
        <dbReference type="Proteomes" id="UP001597304"/>
    </source>
</evidence>
<dbReference type="PANTHER" id="PTHR43537">
    <property type="entry name" value="TRANSCRIPTIONAL REGULATOR, GNTR FAMILY"/>
    <property type="match status" value="1"/>
</dbReference>
<organism evidence="5 6">
    <name type="scientific">Ottowia flava</name>
    <dbReference type="NCBI Taxonomy" id="2675430"/>
    <lineage>
        <taxon>Bacteria</taxon>
        <taxon>Pseudomonadati</taxon>
        <taxon>Pseudomonadota</taxon>
        <taxon>Betaproteobacteria</taxon>
        <taxon>Burkholderiales</taxon>
        <taxon>Comamonadaceae</taxon>
        <taxon>Ottowia</taxon>
    </lineage>
</organism>
<dbReference type="InterPro" id="IPR000524">
    <property type="entry name" value="Tscrpt_reg_HTH_GntR"/>
</dbReference>
<dbReference type="InterPro" id="IPR036390">
    <property type="entry name" value="WH_DNA-bd_sf"/>
</dbReference>
<keyword evidence="6" id="KW-1185">Reference proteome</keyword>
<dbReference type="InterPro" id="IPR011711">
    <property type="entry name" value="GntR_C"/>
</dbReference>
<gene>
    <name evidence="5" type="ORF">ACFSF0_10600</name>
</gene>
<dbReference type="Gene3D" id="1.10.10.10">
    <property type="entry name" value="Winged helix-like DNA-binding domain superfamily/Winged helix DNA-binding domain"/>
    <property type="match status" value="1"/>
</dbReference>
<name>A0ABW4KXL4_9BURK</name>
<evidence type="ECO:0000256" key="2">
    <source>
        <dbReference type="ARBA" id="ARBA00023125"/>
    </source>
</evidence>
<dbReference type="SMART" id="SM00345">
    <property type="entry name" value="HTH_GNTR"/>
    <property type="match status" value="1"/>
</dbReference>
<comment type="caution">
    <text evidence="5">The sequence shown here is derived from an EMBL/GenBank/DDBJ whole genome shotgun (WGS) entry which is preliminary data.</text>
</comment>
<sequence>MGTPQIQAVLDALRQQILSRAVQPGQRLVELDVAAQLSVSRTPVRVAFEQLVREGYLEQLPRRGFRVRMLTPRDVSEAIDVRGVLEGMAARLVAERGASATLLAALAACVAEGADLLAGAERRLGDAAFTLAPWVQLNARFHGELVAAADNAALASALEHVARAPMASAAALAIGRQPNALELAFLQRAQQDHEDIVTALSAREAGRAEALLREHAYRSRVNKQRLMATG</sequence>
<reference evidence="6" key="1">
    <citation type="journal article" date="2019" name="Int. J. Syst. Evol. Microbiol.">
        <title>The Global Catalogue of Microorganisms (GCM) 10K type strain sequencing project: providing services to taxonomists for standard genome sequencing and annotation.</title>
        <authorList>
            <consortium name="The Broad Institute Genomics Platform"/>
            <consortium name="The Broad Institute Genome Sequencing Center for Infectious Disease"/>
            <person name="Wu L."/>
            <person name="Ma J."/>
        </authorList>
    </citation>
    <scope>NUCLEOTIDE SEQUENCE [LARGE SCALE GENOMIC DNA]</scope>
    <source>
        <strain evidence="6">LMG 29247</strain>
    </source>
</reference>
<feature type="domain" description="HTH gntR-type" evidence="4">
    <location>
        <begin position="3"/>
        <end position="70"/>
    </location>
</feature>
<dbReference type="PANTHER" id="PTHR43537:SF51">
    <property type="entry name" value="HTH-TYPE TRANSCRIPTIONAL REGULATOR LGOR-RELATED"/>
    <property type="match status" value="1"/>
</dbReference>
<dbReference type="CDD" id="cd07377">
    <property type="entry name" value="WHTH_GntR"/>
    <property type="match status" value="1"/>
</dbReference>
<dbReference type="Pfam" id="PF00392">
    <property type="entry name" value="GntR"/>
    <property type="match status" value="1"/>
</dbReference>
<dbReference type="Pfam" id="PF07729">
    <property type="entry name" value="FCD"/>
    <property type="match status" value="1"/>
</dbReference>
<dbReference type="RefSeq" id="WP_147911448.1">
    <property type="nucleotide sequence ID" value="NZ_JBHUEJ010000019.1"/>
</dbReference>
<evidence type="ECO:0000313" key="5">
    <source>
        <dbReference type="EMBL" id="MFD1711058.1"/>
    </source>
</evidence>